<dbReference type="InterPro" id="IPR000477">
    <property type="entry name" value="RT_dom"/>
</dbReference>
<gene>
    <name evidence="3" type="ORF">MCHLO_03774</name>
</gene>
<evidence type="ECO:0000313" key="3">
    <source>
        <dbReference type="EMBL" id="GAT46238.1"/>
    </source>
</evidence>
<feature type="region of interest" description="Disordered" evidence="1">
    <location>
        <begin position="622"/>
        <end position="646"/>
    </location>
</feature>
<dbReference type="PANTHER" id="PTHR47027:SF20">
    <property type="entry name" value="REVERSE TRANSCRIPTASE-LIKE PROTEIN WITH RNA-DIRECTED DNA POLYMERASE DOMAIN"/>
    <property type="match status" value="1"/>
</dbReference>
<reference evidence="3" key="1">
    <citation type="submission" date="2014-09" db="EMBL/GenBank/DDBJ databases">
        <title>Genome sequence of the luminous mushroom Mycena chlorophos for searching fungal bioluminescence genes.</title>
        <authorList>
            <person name="Tanaka Y."/>
            <person name="Kasuga D."/>
            <person name="Oba Y."/>
            <person name="Hase S."/>
            <person name="Sato K."/>
            <person name="Oba Y."/>
            <person name="Sakakibara Y."/>
        </authorList>
    </citation>
    <scope>NUCLEOTIDE SEQUENCE</scope>
</reference>
<dbReference type="CDD" id="cd01650">
    <property type="entry name" value="RT_nLTR_like"/>
    <property type="match status" value="1"/>
</dbReference>
<evidence type="ECO:0000256" key="1">
    <source>
        <dbReference type="SAM" id="MobiDB-lite"/>
    </source>
</evidence>
<organism evidence="3 4">
    <name type="scientific">Mycena chlorophos</name>
    <name type="common">Agaric fungus</name>
    <name type="synonym">Agaricus chlorophos</name>
    <dbReference type="NCBI Taxonomy" id="658473"/>
    <lineage>
        <taxon>Eukaryota</taxon>
        <taxon>Fungi</taxon>
        <taxon>Dikarya</taxon>
        <taxon>Basidiomycota</taxon>
        <taxon>Agaricomycotina</taxon>
        <taxon>Agaricomycetes</taxon>
        <taxon>Agaricomycetidae</taxon>
        <taxon>Agaricales</taxon>
        <taxon>Marasmiineae</taxon>
        <taxon>Mycenaceae</taxon>
        <taxon>Mycena</taxon>
    </lineage>
</organism>
<feature type="domain" description="Reverse transcriptase" evidence="2">
    <location>
        <begin position="1"/>
        <end position="300"/>
    </location>
</feature>
<dbReference type="PROSITE" id="PS50878">
    <property type="entry name" value="RT_POL"/>
    <property type="match status" value="1"/>
</dbReference>
<feature type="compositionally biased region" description="Acidic residues" evidence="1">
    <location>
        <begin position="626"/>
        <end position="646"/>
    </location>
</feature>
<name>A0ABQ0L4Z2_MYCCL</name>
<dbReference type="Proteomes" id="UP000815677">
    <property type="component" value="Unassembled WGS sequence"/>
</dbReference>
<dbReference type="Pfam" id="PF00078">
    <property type="entry name" value="RVT_1"/>
    <property type="match status" value="1"/>
</dbReference>
<proteinExistence type="predicted"/>
<sequence>MPESELSAGTDSGELWKIVNAIRRPPSAAPPPIDLDELTEDYVVRLNPPVDPVAASFDPIHLADIIAHAASIPERSQEALFPSNDLLPPSQNGFRANNRTNNNPFILRTLIDKAHADGDTLYVAFVDISNAFSAMSHELLWLRMQELGLTGPFYDFIRKIYREMKLRVAAGGAVSEEWRSLCGVLMGDPVSPTLWNIFLSSFTLAEDPDDISLMGYALSHLEHADDMVLVSRSWEGLQRQLDQLGTWCRSNLLQVNVLKSGAMIFGPISPRVSRRPARCPTLCGESVPWLSQHKYVGIWFDSTCRDIFRAHYEHKHNAAAYVYWKTILGCDLYVGHGRLPPDVACQLYYALVDPHLTHGCDVMLDVDPVSFAWLDDLNRSILRRILGVGSRSGKPQLYSELGIYPLAVRRAELALHYLRYLTTLPDSHLARKALHEADRLRRKGKSSWTGDLARVLADLPFHIRRLPSLRNLSTQDKPPRRSPLCRRHYLTRVAHTNQCLALTRLLRGSFYFRGLRSDPDKHAPDSLLCRKCGEASETPGHVFLQCRARETVEARIELRDELRRRYGVLLGVLPSTRKAAEDKMRELIFNWETVIPMARFVYRVCKSWRWFGRKLPTMAREMAPDSADEWDEDVGSDDENSVGELD</sequence>
<protein>
    <recommendedName>
        <fullName evidence="2">Reverse transcriptase domain-containing protein</fullName>
    </recommendedName>
</protein>
<dbReference type="PANTHER" id="PTHR47027">
    <property type="entry name" value="REVERSE TRANSCRIPTASE DOMAIN-CONTAINING PROTEIN"/>
    <property type="match status" value="1"/>
</dbReference>
<evidence type="ECO:0000313" key="4">
    <source>
        <dbReference type="Proteomes" id="UP000815677"/>
    </source>
</evidence>
<evidence type="ECO:0000259" key="2">
    <source>
        <dbReference type="PROSITE" id="PS50878"/>
    </source>
</evidence>
<dbReference type="EMBL" id="DF842149">
    <property type="protein sequence ID" value="GAT46238.1"/>
    <property type="molecule type" value="Genomic_DNA"/>
</dbReference>
<accession>A0ABQ0L4Z2</accession>
<keyword evidence="4" id="KW-1185">Reference proteome</keyword>